<keyword evidence="3" id="KW-0805">Transcription regulation</keyword>
<dbReference type="GO" id="GO:0008270">
    <property type="term" value="F:zinc ion binding"/>
    <property type="evidence" value="ECO:0007669"/>
    <property type="project" value="InterPro"/>
</dbReference>
<dbReference type="OrthoDB" id="3598904at2759"/>
<name>A0A318Z5V4_9EURO</name>
<dbReference type="InterPro" id="IPR001138">
    <property type="entry name" value="Zn2Cys6_DnaBD"/>
</dbReference>
<dbReference type="AlphaFoldDB" id="A0A318Z5V4"/>
<evidence type="ECO:0000256" key="6">
    <source>
        <dbReference type="ARBA" id="ARBA00023242"/>
    </source>
</evidence>
<evidence type="ECO:0000256" key="1">
    <source>
        <dbReference type="ARBA" id="ARBA00022723"/>
    </source>
</evidence>
<dbReference type="Proteomes" id="UP000248349">
    <property type="component" value="Unassembled WGS sequence"/>
</dbReference>
<dbReference type="GO" id="GO:0000981">
    <property type="term" value="F:DNA-binding transcription factor activity, RNA polymerase II-specific"/>
    <property type="evidence" value="ECO:0007669"/>
    <property type="project" value="InterPro"/>
</dbReference>
<dbReference type="GO" id="GO:0003677">
    <property type="term" value="F:DNA binding"/>
    <property type="evidence" value="ECO:0007669"/>
    <property type="project" value="UniProtKB-KW"/>
</dbReference>
<dbReference type="InterPro" id="IPR021858">
    <property type="entry name" value="Fun_TF"/>
</dbReference>
<keyword evidence="2" id="KW-0862">Zinc</keyword>
<evidence type="ECO:0000256" key="3">
    <source>
        <dbReference type="ARBA" id="ARBA00023015"/>
    </source>
</evidence>
<dbReference type="EMBL" id="KZ821251">
    <property type="protein sequence ID" value="PYH42489.1"/>
    <property type="molecule type" value="Genomic_DNA"/>
</dbReference>
<dbReference type="PANTHER" id="PTHR36206">
    <property type="entry name" value="ASPERCRYPTIN BIOSYNTHESIS CLUSTER-SPECIFIC TRANSCRIPTION REGULATOR ATNN-RELATED"/>
    <property type="match status" value="1"/>
</dbReference>
<reference evidence="7 8" key="1">
    <citation type="submission" date="2016-12" db="EMBL/GenBank/DDBJ databases">
        <title>The genomes of Aspergillus section Nigri reveals drivers in fungal speciation.</title>
        <authorList>
            <consortium name="DOE Joint Genome Institute"/>
            <person name="Vesth T.C."/>
            <person name="Nybo J."/>
            <person name="Theobald S."/>
            <person name="Brandl J."/>
            <person name="Frisvad J.C."/>
            <person name="Nielsen K.F."/>
            <person name="Lyhne E.K."/>
            <person name="Kogle M.E."/>
            <person name="Kuo A."/>
            <person name="Riley R."/>
            <person name="Clum A."/>
            <person name="Nolan M."/>
            <person name="Lipzen A."/>
            <person name="Salamov A."/>
            <person name="Henrissat B."/>
            <person name="Wiebenga A."/>
            <person name="De Vries R.P."/>
            <person name="Grigoriev I.V."/>
            <person name="Mortensen U.H."/>
            <person name="Andersen M.R."/>
            <person name="Baker S.E."/>
        </authorList>
    </citation>
    <scope>NUCLEOTIDE SEQUENCE [LARGE SCALE GENOMIC DNA]</scope>
    <source>
        <strain evidence="7 8">JOP 1030-1</strain>
    </source>
</reference>
<dbReference type="GeneID" id="37077720"/>
<accession>A0A318Z5V4</accession>
<evidence type="ECO:0000313" key="7">
    <source>
        <dbReference type="EMBL" id="PYH42489.1"/>
    </source>
</evidence>
<keyword evidence="1" id="KW-0479">Metal-binding</keyword>
<gene>
    <name evidence="7" type="ORF">BP01DRAFT_368106</name>
</gene>
<proteinExistence type="predicted"/>
<evidence type="ECO:0000256" key="5">
    <source>
        <dbReference type="ARBA" id="ARBA00023163"/>
    </source>
</evidence>
<keyword evidence="6" id="KW-0539">Nucleus</keyword>
<evidence type="ECO:0000313" key="8">
    <source>
        <dbReference type="Proteomes" id="UP000248349"/>
    </source>
</evidence>
<dbReference type="STRING" id="1450539.A0A318Z5V4"/>
<evidence type="ECO:0000256" key="2">
    <source>
        <dbReference type="ARBA" id="ARBA00022833"/>
    </source>
</evidence>
<keyword evidence="5" id="KW-0804">Transcription</keyword>
<organism evidence="7 8">
    <name type="scientific">Aspergillus saccharolyticus JOP 1030-1</name>
    <dbReference type="NCBI Taxonomy" id="1450539"/>
    <lineage>
        <taxon>Eukaryota</taxon>
        <taxon>Fungi</taxon>
        <taxon>Dikarya</taxon>
        <taxon>Ascomycota</taxon>
        <taxon>Pezizomycotina</taxon>
        <taxon>Eurotiomycetes</taxon>
        <taxon>Eurotiomycetidae</taxon>
        <taxon>Eurotiales</taxon>
        <taxon>Aspergillaceae</taxon>
        <taxon>Aspergillus</taxon>
        <taxon>Aspergillus subgen. Circumdati</taxon>
    </lineage>
</organism>
<dbReference type="RefSeq" id="XP_025428471.1">
    <property type="nucleotide sequence ID" value="XM_025576491.1"/>
</dbReference>
<dbReference type="CDD" id="cd00067">
    <property type="entry name" value="GAL4"/>
    <property type="match status" value="1"/>
</dbReference>
<sequence>MTRSHKAPPKSRRVQCDKTKSRCQRCERAHRPCKGYAAASSQPQEVPFNRAITAYSIPFKVPGSQADRQLLHFYCGQAAESLASFSDPTLWTRIILQRCHIQPVIRNALVTLSALYQEYYHNIPPEGADAGTSTASQRQSSLRSLQLIARSHRQLRIHLSSPQASYEVVLLCGVLFYAFESLIG</sequence>
<dbReference type="InterPro" id="IPR052360">
    <property type="entry name" value="Transcr_Regulatory_Proteins"/>
</dbReference>
<protein>
    <recommendedName>
        <fullName evidence="9">Zn(2)-C6 fungal-type domain-containing protein</fullName>
    </recommendedName>
</protein>
<dbReference type="PANTHER" id="PTHR36206:SF4">
    <property type="entry name" value="HYPOTHETICAL CONSERVED PROTEIN (EUROFUNG)-RELATED"/>
    <property type="match status" value="1"/>
</dbReference>
<evidence type="ECO:0000256" key="4">
    <source>
        <dbReference type="ARBA" id="ARBA00023125"/>
    </source>
</evidence>
<keyword evidence="8" id="KW-1185">Reference proteome</keyword>
<keyword evidence="4" id="KW-0238">DNA-binding</keyword>
<evidence type="ECO:0008006" key="9">
    <source>
        <dbReference type="Google" id="ProtNLM"/>
    </source>
</evidence>
<dbReference type="Pfam" id="PF11951">
    <property type="entry name" value="Fungal_trans_2"/>
    <property type="match status" value="1"/>
</dbReference>